<sequence length="29" mass="3281">MSMGNLCQTLLSCPSIAYETKQLRHARLD</sequence>
<accession>R7Q346</accession>
<keyword evidence="2" id="KW-1185">Reference proteome</keyword>
<dbReference type="Proteomes" id="UP000012073">
    <property type="component" value="Unassembled WGS sequence"/>
</dbReference>
<reference evidence="2" key="1">
    <citation type="journal article" date="2013" name="Proc. Natl. Acad. Sci. U.S.A.">
        <title>Genome structure and metabolic features in the red seaweed Chondrus crispus shed light on evolution of the Archaeplastida.</title>
        <authorList>
            <person name="Collen J."/>
            <person name="Porcel B."/>
            <person name="Carre W."/>
            <person name="Ball S.G."/>
            <person name="Chaparro C."/>
            <person name="Tonon T."/>
            <person name="Barbeyron T."/>
            <person name="Michel G."/>
            <person name="Noel B."/>
            <person name="Valentin K."/>
            <person name="Elias M."/>
            <person name="Artiguenave F."/>
            <person name="Arun A."/>
            <person name="Aury J.M."/>
            <person name="Barbosa-Neto J.F."/>
            <person name="Bothwell J.H."/>
            <person name="Bouget F.Y."/>
            <person name="Brillet L."/>
            <person name="Cabello-Hurtado F."/>
            <person name="Capella-Gutierrez S."/>
            <person name="Charrier B."/>
            <person name="Cladiere L."/>
            <person name="Cock J.M."/>
            <person name="Coelho S.M."/>
            <person name="Colleoni C."/>
            <person name="Czjzek M."/>
            <person name="Da Silva C."/>
            <person name="Delage L."/>
            <person name="Denoeud F."/>
            <person name="Deschamps P."/>
            <person name="Dittami S.M."/>
            <person name="Gabaldon T."/>
            <person name="Gachon C.M."/>
            <person name="Groisillier A."/>
            <person name="Herve C."/>
            <person name="Jabbari K."/>
            <person name="Katinka M."/>
            <person name="Kloareg B."/>
            <person name="Kowalczyk N."/>
            <person name="Labadie K."/>
            <person name="Leblanc C."/>
            <person name="Lopez P.J."/>
            <person name="McLachlan D.H."/>
            <person name="Meslet-Cladiere L."/>
            <person name="Moustafa A."/>
            <person name="Nehr Z."/>
            <person name="Nyvall Collen P."/>
            <person name="Panaud O."/>
            <person name="Partensky F."/>
            <person name="Poulain J."/>
            <person name="Rensing S.A."/>
            <person name="Rousvoal S."/>
            <person name="Samson G."/>
            <person name="Symeonidi A."/>
            <person name="Weissenbach J."/>
            <person name="Zambounis A."/>
            <person name="Wincker P."/>
            <person name="Boyen C."/>
        </authorList>
    </citation>
    <scope>NUCLEOTIDE SEQUENCE [LARGE SCALE GENOMIC DNA]</scope>
    <source>
        <strain evidence="2">cv. Stackhouse</strain>
    </source>
</reference>
<dbReference type="AlphaFoldDB" id="R7Q346"/>
<dbReference type="KEGG" id="ccp:CHC_T00008114001"/>
<name>R7Q346_CHOCR</name>
<dbReference type="EMBL" id="HG001495">
    <property type="protein sequence ID" value="CDF32439.1"/>
    <property type="molecule type" value="Genomic_DNA"/>
</dbReference>
<organism evidence="1 2">
    <name type="scientific">Chondrus crispus</name>
    <name type="common">Carrageen Irish moss</name>
    <name type="synonym">Polymorpha crispa</name>
    <dbReference type="NCBI Taxonomy" id="2769"/>
    <lineage>
        <taxon>Eukaryota</taxon>
        <taxon>Rhodophyta</taxon>
        <taxon>Florideophyceae</taxon>
        <taxon>Rhodymeniophycidae</taxon>
        <taxon>Gigartinales</taxon>
        <taxon>Gigartinaceae</taxon>
        <taxon>Chondrus</taxon>
    </lineage>
</organism>
<evidence type="ECO:0000313" key="2">
    <source>
        <dbReference type="Proteomes" id="UP000012073"/>
    </source>
</evidence>
<dbReference type="GeneID" id="17319815"/>
<evidence type="ECO:0000313" key="1">
    <source>
        <dbReference type="EMBL" id="CDF32439.1"/>
    </source>
</evidence>
<protein>
    <submittedName>
        <fullName evidence="1">Uncharacterized protein</fullName>
    </submittedName>
</protein>
<dbReference type="Gramene" id="CDF32439">
    <property type="protein sequence ID" value="CDF32439"/>
    <property type="gene ID" value="CHC_T00008114001"/>
</dbReference>
<gene>
    <name evidence="1" type="ORF">CHC_T00008114001</name>
</gene>
<dbReference type="RefSeq" id="XP_005712104.1">
    <property type="nucleotide sequence ID" value="XM_005712047.1"/>
</dbReference>
<proteinExistence type="predicted"/>